<dbReference type="InterPro" id="IPR011990">
    <property type="entry name" value="TPR-like_helical_dom_sf"/>
</dbReference>
<name>A0A174UP52_9FIRM</name>
<dbReference type="RefSeq" id="WP_055060093.1">
    <property type="nucleotide sequence ID" value="NZ_CZBP01000020.1"/>
</dbReference>
<sequence length="325" mass="36893">MDSSVIEILKRQQILETFKSSGYEKETEINSTQYGQNILRVCRTSSFKRNKYRKKLTAACAFAIVAALFSAANVGYIWIRNGIATSNARPAYLEPDPDVDNSSDDYYSTSVPRAEAAMEAGDYTNAKKILDSKKERNENTFAGALTYSELYNKTGDYDNAALVILNFLDKHYPPVNIHSQSPLYTDLQDIKGELSPDVQERYDTCMTECKASAAFYDHLDSLVKQEDYQTALDLCNSRKQEGAFDSTLFTYYDYCYMGLEKYEEFADYLMEIIKNYPSDVYSMIKVPSDDAVTSGINKVYPYLSAEKKREIDNLHVLTNTADTSE</sequence>
<keyword evidence="1" id="KW-1133">Transmembrane helix</keyword>
<keyword evidence="1" id="KW-0812">Transmembrane</keyword>
<protein>
    <recommendedName>
        <fullName evidence="4">Tetratricopeptide repeat protein</fullName>
    </recommendedName>
</protein>
<dbReference type="Gene3D" id="1.25.40.10">
    <property type="entry name" value="Tetratricopeptide repeat domain"/>
    <property type="match status" value="1"/>
</dbReference>
<evidence type="ECO:0000313" key="2">
    <source>
        <dbReference type="EMBL" id="CUQ21847.1"/>
    </source>
</evidence>
<reference evidence="2 3" key="1">
    <citation type="submission" date="2015-09" db="EMBL/GenBank/DDBJ databases">
        <authorList>
            <consortium name="Pathogen Informatics"/>
        </authorList>
    </citation>
    <scope>NUCLEOTIDE SEQUENCE [LARGE SCALE GENOMIC DNA]</scope>
    <source>
        <strain evidence="2 3">2789STDY5834957</strain>
    </source>
</reference>
<dbReference type="EMBL" id="CZBP01000020">
    <property type="protein sequence ID" value="CUQ21847.1"/>
    <property type="molecule type" value="Genomic_DNA"/>
</dbReference>
<organism evidence="2 3">
    <name type="scientific">Blautia obeum</name>
    <dbReference type="NCBI Taxonomy" id="40520"/>
    <lineage>
        <taxon>Bacteria</taxon>
        <taxon>Bacillati</taxon>
        <taxon>Bacillota</taxon>
        <taxon>Clostridia</taxon>
        <taxon>Lachnospirales</taxon>
        <taxon>Lachnospiraceae</taxon>
        <taxon>Blautia</taxon>
    </lineage>
</organism>
<evidence type="ECO:0000256" key="1">
    <source>
        <dbReference type="SAM" id="Phobius"/>
    </source>
</evidence>
<evidence type="ECO:0000313" key="3">
    <source>
        <dbReference type="Proteomes" id="UP000095762"/>
    </source>
</evidence>
<accession>A0A174UP52</accession>
<dbReference type="Proteomes" id="UP000095762">
    <property type="component" value="Unassembled WGS sequence"/>
</dbReference>
<gene>
    <name evidence="2" type="ORF">ERS852569_02496</name>
</gene>
<proteinExistence type="predicted"/>
<keyword evidence="1" id="KW-0472">Membrane</keyword>
<evidence type="ECO:0008006" key="4">
    <source>
        <dbReference type="Google" id="ProtNLM"/>
    </source>
</evidence>
<dbReference type="AlphaFoldDB" id="A0A174UP52"/>
<feature type="transmembrane region" description="Helical" evidence="1">
    <location>
        <begin position="56"/>
        <end position="79"/>
    </location>
</feature>